<dbReference type="InterPro" id="IPR013096">
    <property type="entry name" value="Cupin_2"/>
</dbReference>
<protein>
    <submittedName>
        <fullName evidence="2">Cupin domain</fullName>
    </submittedName>
</protein>
<feature type="domain" description="Cupin type-2" evidence="1">
    <location>
        <begin position="41"/>
        <end position="105"/>
    </location>
</feature>
<dbReference type="Proteomes" id="UP000215355">
    <property type="component" value="Chromosome 1"/>
</dbReference>
<evidence type="ECO:0000313" key="2">
    <source>
        <dbReference type="EMBL" id="SNV46151.1"/>
    </source>
</evidence>
<dbReference type="Gene3D" id="2.60.120.10">
    <property type="entry name" value="Jelly Rolls"/>
    <property type="match status" value="1"/>
</dbReference>
<proteinExistence type="predicted"/>
<organism evidence="2 3">
    <name type="scientific">Sphingobacterium mizutaii</name>
    <dbReference type="NCBI Taxonomy" id="1010"/>
    <lineage>
        <taxon>Bacteria</taxon>
        <taxon>Pseudomonadati</taxon>
        <taxon>Bacteroidota</taxon>
        <taxon>Sphingobacteriia</taxon>
        <taxon>Sphingobacteriales</taxon>
        <taxon>Sphingobacteriaceae</taxon>
        <taxon>Sphingobacterium</taxon>
    </lineage>
</organism>
<name>A0AAJ4XA32_9SPHI</name>
<evidence type="ECO:0000259" key="1">
    <source>
        <dbReference type="Pfam" id="PF07883"/>
    </source>
</evidence>
<dbReference type="EMBL" id="LT906468">
    <property type="protein sequence ID" value="SNV46151.1"/>
    <property type="molecule type" value="Genomic_DNA"/>
</dbReference>
<dbReference type="InterPro" id="IPR014710">
    <property type="entry name" value="RmlC-like_jellyroll"/>
</dbReference>
<dbReference type="PANTHER" id="PTHR37694">
    <property type="entry name" value="SLR8022 PROTEIN"/>
    <property type="match status" value="1"/>
</dbReference>
<dbReference type="KEGG" id="smiz:4412673_01187"/>
<dbReference type="AlphaFoldDB" id="A0AAJ4XA32"/>
<dbReference type="PANTHER" id="PTHR37694:SF1">
    <property type="entry name" value="SLR8022 PROTEIN"/>
    <property type="match status" value="1"/>
</dbReference>
<dbReference type="Pfam" id="PF07883">
    <property type="entry name" value="Cupin_2"/>
    <property type="match status" value="1"/>
</dbReference>
<dbReference type="CDD" id="cd02230">
    <property type="entry name" value="cupin_HP0902-like"/>
    <property type="match status" value="1"/>
</dbReference>
<dbReference type="RefSeq" id="WP_093094949.1">
    <property type="nucleotide sequence ID" value="NZ_CP158798.1"/>
</dbReference>
<evidence type="ECO:0000313" key="3">
    <source>
        <dbReference type="Proteomes" id="UP000215355"/>
    </source>
</evidence>
<dbReference type="SUPFAM" id="SSF51182">
    <property type="entry name" value="RmlC-like cupins"/>
    <property type="match status" value="1"/>
</dbReference>
<gene>
    <name evidence="2" type="ORF">SAMEA4412673_01187</name>
</gene>
<sequence>MATIETGFVFSLKERIEYSKNSVVSQQVIKSKAGNITLFAFDKDEQLSEHSAPFDAALQVLDGEALIHIAREPHVVKEGEMIILPANIPHEVYATTAFKMMLTMIKG</sequence>
<dbReference type="InterPro" id="IPR011051">
    <property type="entry name" value="RmlC_Cupin_sf"/>
</dbReference>
<reference evidence="2 3" key="1">
    <citation type="submission" date="2017-06" db="EMBL/GenBank/DDBJ databases">
        <authorList>
            <consortium name="Pathogen Informatics"/>
        </authorList>
    </citation>
    <scope>NUCLEOTIDE SEQUENCE [LARGE SCALE GENOMIC DNA]</scope>
    <source>
        <strain evidence="2 3">NCTC12149</strain>
    </source>
</reference>
<accession>A0AAJ4XA32</accession>